<name>A0ABQ9EQS2_TEGGR</name>
<dbReference type="PROSITE" id="PS50297">
    <property type="entry name" value="ANK_REP_REGION"/>
    <property type="match status" value="1"/>
</dbReference>
<dbReference type="Gene3D" id="1.25.40.20">
    <property type="entry name" value="Ankyrin repeat-containing domain"/>
    <property type="match status" value="1"/>
</dbReference>
<organism evidence="2 3">
    <name type="scientific">Tegillarca granosa</name>
    <name type="common">Malaysian cockle</name>
    <name type="synonym">Anadara granosa</name>
    <dbReference type="NCBI Taxonomy" id="220873"/>
    <lineage>
        <taxon>Eukaryota</taxon>
        <taxon>Metazoa</taxon>
        <taxon>Spiralia</taxon>
        <taxon>Lophotrochozoa</taxon>
        <taxon>Mollusca</taxon>
        <taxon>Bivalvia</taxon>
        <taxon>Autobranchia</taxon>
        <taxon>Pteriomorphia</taxon>
        <taxon>Arcoida</taxon>
        <taxon>Arcoidea</taxon>
        <taxon>Arcidae</taxon>
        <taxon>Tegillarca</taxon>
    </lineage>
</organism>
<evidence type="ECO:0000256" key="1">
    <source>
        <dbReference type="PROSITE-ProRule" id="PRU00023"/>
    </source>
</evidence>
<dbReference type="EMBL" id="JARBDR010000813">
    <property type="protein sequence ID" value="KAJ8305937.1"/>
    <property type="molecule type" value="Genomic_DNA"/>
</dbReference>
<keyword evidence="1" id="KW-0040">ANK repeat</keyword>
<dbReference type="InterPro" id="IPR036770">
    <property type="entry name" value="Ankyrin_rpt-contain_sf"/>
</dbReference>
<sequence>MLTVELLAAVTHIQKNKESGVQQYFVCTIQCDNTRGFPIISALKKDILKLTARGCVKTARGIPKVSREANVNLTYPVSSLRNYILKTKPLSLSRWKTEKIVFKRKCTLAKGNFQEFERLYKADTSRLNIQDNKGFSSLHYAAQNGHIFIVDYIVSQGGGIKLYS</sequence>
<proteinExistence type="predicted"/>
<comment type="caution">
    <text evidence="2">The sequence shown here is derived from an EMBL/GenBank/DDBJ whole genome shotgun (WGS) entry which is preliminary data.</text>
</comment>
<dbReference type="SUPFAM" id="SSF48403">
    <property type="entry name" value="Ankyrin repeat"/>
    <property type="match status" value="1"/>
</dbReference>
<dbReference type="Proteomes" id="UP001217089">
    <property type="component" value="Unassembled WGS sequence"/>
</dbReference>
<gene>
    <name evidence="2" type="ORF">KUTeg_016482</name>
</gene>
<accession>A0ABQ9EQS2</accession>
<dbReference type="InterPro" id="IPR002110">
    <property type="entry name" value="Ankyrin_rpt"/>
</dbReference>
<keyword evidence="3" id="KW-1185">Reference proteome</keyword>
<evidence type="ECO:0000313" key="3">
    <source>
        <dbReference type="Proteomes" id="UP001217089"/>
    </source>
</evidence>
<dbReference type="PROSITE" id="PS50088">
    <property type="entry name" value="ANK_REPEAT"/>
    <property type="match status" value="1"/>
</dbReference>
<evidence type="ECO:0000313" key="2">
    <source>
        <dbReference type="EMBL" id="KAJ8305937.1"/>
    </source>
</evidence>
<protein>
    <submittedName>
        <fullName evidence="2">Uncharacterized protein</fullName>
    </submittedName>
</protein>
<feature type="repeat" description="ANK" evidence="1">
    <location>
        <begin position="133"/>
        <end position="164"/>
    </location>
</feature>
<reference evidence="2 3" key="1">
    <citation type="submission" date="2022-12" db="EMBL/GenBank/DDBJ databases">
        <title>Chromosome-level genome of Tegillarca granosa.</title>
        <authorList>
            <person name="Kim J."/>
        </authorList>
    </citation>
    <scope>NUCLEOTIDE SEQUENCE [LARGE SCALE GENOMIC DNA]</scope>
    <source>
        <strain evidence="2">Teg-2019</strain>
        <tissue evidence="2">Adductor muscle</tissue>
    </source>
</reference>